<feature type="compositionally biased region" description="Acidic residues" evidence="1">
    <location>
        <begin position="260"/>
        <end position="272"/>
    </location>
</feature>
<name>A0ABW2TD84_9ACTN</name>
<gene>
    <name evidence="2" type="ORF">ACFQVD_39715</name>
</gene>
<dbReference type="RefSeq" id="WP_343972981.1">
    <property type="nucleotide sequence ID" value="NZ_BAAAGK010000098.1"/>
</dbReference>
<feature type="compositionally biased region" description="Basic and acidic residues" evidence="1">
    <location>
        <begin position="282"/>
        <end position="293"/>
    </location>
</feature>
<evidence type="ECO:0008006" key="4">
    <source>
        <dbReference type="Google" id="ProtNLM"/>
    </source>
</evidence>
<protein>
    <recommendedName>
        <fullName evidence="4">DUF2384 domain-containing protein</fullName>
    </recommendedName>
</protein>
<feature type="region of interest" description="Disordered" evidence="1">
    <location>
        <begin position="260"/>
        <end position="293"/>
    </location>
</feature>
<dbReference type="EMBL" id="JBHTEE010000001">
    <property type="protein sequence ID" value="MFC7606247.1"/>
    <property type="molecule type" value="Genomic_DNA"/>
</dbReference>
<evidence type="ECO:0000313" key="2">
    <source>
        <dbReference type="EMBL" id="MFC7606247.1"/>
    </source>
</evidence>
<reference evidence="3" key="1">
    <citation type="journal article" date="2019" name="Int. J. Syst. Evol. Microbiol.">
        <title>The Global Catalogue of Microorganisms (GCM) 10K type strain sequencing project: providing services to taxonomists for standard genome sequencing and annotation.</title>
        <authorList>
            <consortium name="The Broad Institute Genomics Platform"/>
            <consortium name="The Broad Institute Genome Sequencing Center for Infectious Disease"/>
            <person name="Wu L."/>
            <person name="Ma J."/>
        </authorList>
    </citation>
    <scope>NUCLEOTIDE SEQUENCE [LARGE SCALE GENOMIC DNA]</scope>
    <source>
        <strain evidence="3">JCM 10083</strain>
    </source>
</reference>
<evidence type="ECO:0000313" key="3">
    <source>
        <dbReference type="Proteomes" id="UP001596514"/>
    </source>
</evidence>
<accession>A0ABW2TD84</accession>
<comment type="caution">
    <text evidence="2">The sequence shown here is derived from an EMBL/GenBank/DDBJ whole genome shotgun (WGS) entry which is preliminary data.</text>
</comment>
<evidence type="ECO:0000256" key="1">
    <source>
        <dbReference type="SAM" id="MobiDB-lite"/>
    </source>
</evidence>
<keyword evidence="3" id="KW-1185">Reference proteome</keyword>
<organism evidence="2 3">
    <name type="scientific">Streptosporangium amethystogenes subsp. fukuiense</name>
    <dbReference type="NCBI Taxonomy" id="698418"/>
    <lineage>
        <taxon>Bacteria</taxon>
        <taxon>Bacillati</taxon>
        <taxon>Actinomycetota</taxon>
        <taxon>Actinomycetes</taxon>
        <taxon>Streptosporangiales</taxon>
        <taxon>Streptosporangiaceae</taxon>
        <taxon>Streptosporangium</taxon>
    </lineage>
</organism>
<sequence length="293" mass="31501">MANAAPGLADRGTSPFTAGTGYEPDPIAQRLSQVFLTGTGACELGDTSVRLVVRGTIEAANATLLSALMNVVMAHARSGHAARLPEALSSWAALLGQLDDLRLVAAGEVLELEEIRATTTTAATAQTPDFPQVTRSPEREPALLAREVREMSGLGARLLGAALGVTREQYSRWANGHPISDVRLGQLRFLHTLVRDLVRRLGPDGARAWLHTPLNGARTPVDLLTSRRFDLLHRAIVAVEDPRPVAEGVFVALAVADETELPGDDVDDDDEPWSPYSLPEVADMRERDADQTP</sequence>
<proteinExistence type="predicted"/>
<dbReference type="Proteomes" id="UP001596514">
    <property type="component" value="Unassembled WGS sequence"/>
</dbReference>
<feature type="region of interest" description="Disordered" evidence="1">
    <location>
        <begin position="1"/>
        <end position="21"/>
    </location>
</feature>